<dbReference type="STRING" id="2025994.A0A2T2ZYV4"/>
<feature type="transmembrane region" description="Helical" evidence="3">
    <location>
        <begin position="231"/>
        <end position="256"/>
    </location>
</feature>
<keyword evidence="6" id="KW-1185">Reference proteome</keyword>
<name>A0A2T2ZYV4_9PEZI</name>
<dbReference type="InterPro" id="IPR051826">
    <property type="entry name" value="E3_ubiquitin-ligase_domain"/>
</dbReference>
<evidence type="ECO:0000256" key="1">
    <source>
        <dbReference type="PROSITE-ProRule" id="PRU00175"/>
    </source>
</evidence>
<dbReference type="OrthoDB" id="21204at2759"/>
<keyword evidence="3" id="KW-0812">Transmembrane</keyword>
<dbReference type="GO" id="GO:0008270">
    <property type="term" value="F:zinc ion binding"/>
    <property type="evidence" value="ECO:0007669"/>
    <property type="project" value="UniProtKB-KW"/>
</dbReference>
<accession>A0A2T2ZYV4</accession>
<evidence type="ECO:0000256" key="3">
    <source>
        <dbReference type="SAM" id="Phobius"/>
    </source>
</evidence>
<feature type="region of interest" description="Disordered" evidence="2">
    <location>
        <begin position="330"/>
        <end position="357"/>
    </location>
</feature>
<reference evidence="5 6" key="1">
    <citation type="journal article" date="2018" name="Mycol. Prog.">
        <title>Coniella lustricola, a new species from submerged detritus.</title>
        <authorList>
            <person name="Raudabaugh D.B."/>
            <person name="Iturriaga T."/>
            <person name="Carver A."/>
            <person name="Mondo S."/>
            <person name="Pangilinan J."/>
            <person name="Lipzen A."/>
            <person name="He G."/>
            <person name="Amirebrahimi M."/>
            <person name="Grigoriev I.V."/>
            <person name="Miller A.N."/>
        </authorList>
    </citation>
    <scope>NUCLEOTIDE SEQUENCE [LARGE SCALE GENOMIC DNA]</scope>
    <source>
        <strain evidence="5 6">B22-T-1</strain>
    </source>
</reference>
<dbReference type="InterPro" id="IPR001841">
    <property type="entry name" value="Znf_RING"/>
</dbReference>
<keyword evidence="1" id="KW-0862">Zinc</keyword>
<keyword evidence="3" id="KW-1133">Transmembrane helix</keyword>
<dbReference type="InterPro" id="IPR013083">
    <property type="entry name" value="Znf_RING/FYVE/PHD"/>
</dbReference>
<dbReference type="EMBL" id="KZ678553">
    <property type="protein sequence ID" value="PSR79811.1"/>
    <property type="molecule type" value="Genomic_DNA"/>
</dbReference>
<dbReference type="SUPFAM" id="SSF57850">
    <property type="entry name" value="RING/U-box"/>
    <property type="match status" value="1"/>
</dbReference>
<proteinExistence type="predicted"/>
<dbReference type="SMART" id="SM00184">
    <property type="entry name" value="RING"/>
    <property type="match status" value="1"/>
</dbReference>
<dbReference type="GO" id="GO:0006511">
    <property type="term" value="P:ubiquitin-dependent protein catabolic process"/>
    <property type="evidence" value="ECO:0007669"/>
    <property type="project" value="TreeGrafter"/>
</dbReference>
<gene>
    <name evidence="5" type="ORF">BD289DRAFT_85463</name>
</gene>
<keyword evidence="1" id="KW-0479">Metal-binding</keyword>
<dbReference type="GO" id="GO:0061630">
    <property type="term" value="F:ubiquitin protein ligase activity"/>
    <property type="evidence" value="ECO:0007669"/>
    <property type="project" value="TreeGrafter"/>
</dbReference>
<evidence type="ECO:0000256" key="2">
    <source>
        <dbReference type="SAM" id="MobiDB-lite"/>
    </source>
</evidence>
<dbReference type="InParanoid" id="A0A2T2ZYV4"/>
<keyword evidence="1" id="KW-0863">Zinc-finger</keyword>
<dbReference type="GO" id="GO:0005737">
    <property type="term" value="C:cytoplasm"/>
    <property type="evidence" value="ECO:0007669"/>
    <property type="project" value="TreeGrafter"/>
</dbReference>
<evidence type="ECO:0000313" key="6">
    <source>
        <dbReference type="Proteomes" id="UP000241462"/>
    </source>
</evidence>
<organism evidence="5 6">
    <name type="scientific">Coniella lustricola</name>
    <dbReference type="NCBI Taxonomy" id="2025994"/>
    <lineage>
        <taxon>Eukaryota</taxon>
        <taxon>Fungi</taxon>
        <taxon>Dikarya</taxon>
        <taxon>Ascomycota</taxon>
        <taxon>Pezizomycotina</taxon>
        <taxon>Sordariomycetes</taxon>
        <taxon>Sordariomycetidae</taxon>
        <taxon>Diaporthales</taxon>
        <taxon>Schizoparmaceae</taxon>
        <taxon>Coniella</taxon>
    </lineage>
</organism>
<dbReference type="PANTHER" id="PTHR22765">
    <property type="entry name" value="RING FINGER AND PROTEASE ASSOCIATED DOMAIN-CONTAINING"/>
    <property type="match status" value="1"/>
</dbReference>
<sequence length="523" mass="57834">MLGNTYVDHIQNAVLLFSNPAWSGDPSIPSTVIKNITALSSQFAYSATLGANITILASKYATTENGVIQGLLYVPDLDDNDPCKAIESEYVPATATRQSDLPPADYNLVALVPWYNATCTKSYLDSAAYDPIRGFITYVPNNETKKPPGSSDKAWELHDNGAWKSDSKFPVYAIPGSAGASMMAQLALYSGNVSSVPHGSNITELYSPNANDYVRIWTEITVMTPDTLPTIWVFIVVCIGVLLAFIAIVSCVMHYIQHRRRTALEVRVRSGEVNLEAMNIKRVRVPIEHVEKFPLFTYNYEPNATSPPMSPTSPRLPDAVRLRDDDARLPQMNNAGETAPSAPAPTARSTTTGLTVNTTSTDYQPKCMICEEDYENRATIIRELPCGHIYHPDCIDEYLSGVSSLCPQCKASMLPKGYCPEITNPMVRRERAIRRLRGSITIDDAELESHPNGWMGNLKRKKLFRPSNNLADAVAEAPPRHSPSAQTCMRMRDLAAAETSQGHSWDAPRPRWKKITRAMFPGF</sequence>
<feature type="compositionally biased region" description="Low complexity" evidence="2">
    <location>
        <begin position="338"/>
        <end position="357"/>
    </location>
</feature>
<protein>
    <recommendedName>
        <fullName evidence="4">RING-type domain-containing protein</fullName>
    </recommendedName>
</protein>
<keyword evidence="3" id="KW-0472">Membrane</keyword>
<dbReference type="PANTHER" id="PTHR22765:SF413">
    <property type="entry name" value="FINGER DOMAIN PROTEIN, PUTATIVE (AFU_ORTHOLOGUE AFUA_1G04600)-RELATED"/>
    <property type="match status" value="1"/>
</dbReference>
<dbReference type="Pfam" id="PF13639">
    <property type="entry name" value="zf-RING_2"/>
    <property type="match status" value="1"/>
</dbReference>
<evidence type="ECO:0000313" key="5">
    <source>
        <dbReference type="EMBL" id="PSR79811.1"/>
    </source>
</evidence>
<feature type="domain" description="RING-type" evidence="4">
    <location>
        <begin position="367"/>
        <end position="410"/>
    </location>
</feature>
<dbReference type="AlphaFoldDB" id="A0A2T2ZYV4"/>
<dbReference type="PROSITE" id="PS50089">
    <property type="entry name" value="ZF_RING_2"/>
    <property type="match status" value="1"/>
</dbReference>
<dbReference type="Proteomes" id="UP000241462">
    <property type="component" value="Unassembled WGS sequence"/>
</dbReference>
<dbReference type="Gene3D" id="3.30.40.10">
    <property type="entry name" value="Zinc/RING finger domain, C3HC4 (zinc finger)"/>
    <property type="match status" value="1"/>
</dbReference>
<evidence type="ECO:0000259" key="4">
    <source>
        <dbReference type="PROSITE" id="PS50089"/>
    </source>
</evidence>